<keyword evidence="3" id="KW-1185">Reference proteome</keyword>
<protein>
    <submittedName>
        <fullName evidence="2">Uncharacterized protein</fullName>
    </submittedName>
</protein>
<keyword evidence="1" id="KW-0732">Signal</keyword>
<sequence>MKKLLLSSLMLLLAGTAAAQQGEPVSLEFENLEIPTPIVQLNLAEDIQLEVSSQLKTQAVKYQNTALFAYQKKQPVKVVRKARQSE</sequence>
<name>A0A7S9HCN3_9ALTE</name>
<dbReference type="Proteomes" id="UP000595095">
    <property type="component" value="Chromosome"/>
</dbReference>
<evidence type="ECO:0000313" key="2">
    <source>
        <dbReference type="EMBL" id="QPG04651.1"/>
    </source>
</evidence>
<accession>A0A7S9HCN3</accession>
<dbReference type="KEGG" id="smaa:IT774_10455"/>
<proteinExistence type="predicted"/>
<feature type="chain" id="PRO_5032455169" evidence="1">
    <location>
        <begin position="20"/>
        <end position="86"/>
    </location>
</feature>
<reference evidence="2 3" key="1">
    <citation type="submission" date="2020-11" db="EMBL/GenBank/DDBJ databases">
        <title>Complete genome sequence for Salinimonas sp. strain G2-b.</title>
        <authorList>
            <person name="Park S.-J."/>
        </authorList>
    </citation>
    <scope>NUCLEOTIDE SEQUENCE [LARGE SCALE GENOMIC DNA]</scope>
    <source>
        <strain evidence="2 3">G2-b</strain>
    </source>
</reference>
<dbReference type="AlphaFoldDB" id="A0A7S9HCN3"/>
<organism evidence="2 3">
    <name type="scientific">Salinimonas marina</name>
    <dbReference type="NCBI Taxonomy" id="2785918"/>
    <lineage>
        <taxon>Bacteria</taxon>
        <taxon>Pseudomonadati</taxon>
        <taxon>Pseudomonadota</taxon>
        <taxon>Gammaproteobacteria</taxon>
        <taxon>Alteromonadales</taxon>
        <taxon>Alteromonadaceae</taxon>
        <taxon>Alteromonas/Salinimonas group</taxon>
        <taxon>Salinimonas</taxon>
    </lineage>
</organism>
<dbReference type="RefSeq" id="WP_195809744.1">
    <property type="nucleotide sequence ID" value="NZ_CP064795.1"/>
</dbReference>
<evidence type="ECO:0000313" key="3">
    <source>
        <dbReference type="Proteomes" id="UP000595095"/>
    </source>
</evidence>
<gene>
    <name evidence="2" type="ORF">IT774_10455</name>
</gene>
<feature type="signal peptide" evidence="1">
    <location>
        <begin position="1"/>
        <end position="19"/>
    </location>
</feature>
<dbReference type="EMBL" id="CP064795">
    <property type="protein sequence ID" value="QPG04651.1"/>
    <property type="molecule type" value="Genomic_DNA"/>
</dbReference>
<evidence type="ECO:0000256" key="1">
    <source>
        <dbReference type="SAM" id="SignalP"/>
    </source>
</evidence>